<dbReference type="InterPro" id="IPR008279">
    <property type="entry name" value="PEP-util_enz_mobile_dom"/>
</dbReference>
<dbReference type="InterPro" id="IPR036637">
    <property type="entry name" value="Phosphohistidine_dom_sf"/>
</dbReference>
<dbReference type="SUPFAM" id="SSF52009">
    <property type="entry name" value="Phosphohistidine domain"/>
    <property type="match status" value="1"/>
</dbReference>
<reference evidence="6" key="1">
    <citation type="journal article" date="2019" name="Int. J. Syst. Evol. Microbiol.">
        <title>The Global Catalogue of Microorganisms (GCM) 10K type strain sequencing project: providing services to taxonomists for standard genome sequencing and annotation.</title>
        <authorList>
            <consortium name="The Broad Institute Genomics Platform"/>
            <consortium name="The Broad Institute Genome Sequencing Center for Infectious Disease"/>
            <person name="Wu L."/>
            <person name="Ma J."/>
        </authorList>
    </citation>
    <scope>NUCLEOTIDE SEQUENCE [LARGE SCALE GENOMIC DNA]</scope>
    <source>
        <strain evidence="6">CGMCC 1.12286</strain>
    </source>
</reference>
<dbReference type="EMBL" id="JBHUCX010000074">
    <property type="protein sequence ID" value="MFD1676728.1"/>
    <property type="molecule type" value="Genomic_DNA"/>
</dbReference>
<dbReference type="Gene3D" id="3.50.30.10">
    <property type="entry name" value="Phosphohistidine domain"/>
    <property type="match status" value="1"/>
</dbReference>
<proteinExistence type="inferred from homology"/>
<feature type="domain" description="PEP-utilising enzyme mobile" evidence="4">
    <location>
        <begin position="192"/>
        <end position="262"/>
    </location>
</feature>
<evidence type="ECO:0000259" key="4">
    <source>
        <dbReference type="Pfam" id="PF00391"/>
    </source>
</evidence>
<evidence type="ECO:0000256" key="1">
    <source>
        <dbReference type="ARBA" id="ARBA00007837"/>
    </source>
</evidence>
<evidence type="ECO:0000256" key="3">
    <source>
        <dbReference type="ARBA" id="ARBA00022840"/>
    </source>
</evidence>
<comment type="caution">
    <text evidence="5">The sequence shown here is derived from an EMBL/GenBank/DDBJ whole genome shotgun (WGS) entry which is preliminary data.</text>
</comment>
<dbReference type="InterPro" id="IPR006319">
    <property type="entry name" value="PEP_synth"/>
</dbReference>
<keyword evidence="6" id="KW-1185">Reference proteome</keyword>
<name>A0ABW4JMC3_9BACL</name>
<dbReference type="Pfam" id="PF00391">
    <property type="entry name" value="PEP-utilizers"/>
    <property type="match status" value="1"/>
</dbReference>
<organism evidence="5 6">
    <name type="scientific">Alicyclobacillus fodiniaquatilis</name>
    <dbReference type="NCBI Taxonomy" id="1661150"/>
    <lineage>
        <taxon>Bacteria</taxon>
        <taxon>Bacillati</taxon>
        <taxon>Bacillota</taxon>
        <taxon>Bacilli</taxon>
        <taxon>Bacillales</taxon>
        <taxon>Alicyclobacillaceae</taxon>
        <taxon>Alicyclobacillus</taxon>
    </lineage>
</organism>
<keyword evidence="3" id="KW-0067">ATP-binding</keyword>
<evidence type="ECO:0000313" key="6">
    <source>
        <dbReference type="Proteomes" id="UP001597079"/>
    </source>
</evidence>
<accession>A0ABW4JMC3</accession>
<gene>
    <name evidence="5" type="ORF">ACFSB2_18805</name>
</gene>
<comment type="similarity">
    <text evidence="1">Belongs to the PEP-utilizing enzyme family.</text>
</comment>
<dbReference type="Proteomes" id="UP001597079">
    <property type="component" value="Unassembled WGS sequence"/>
</dbReference>
<dbReference type="RefSeq" id="WP_377944634.1">
    <property type="nucleotide sequence ID" value="NZ_JBHUCX010000074.1"/>
</dbReference>
<evidence type="ECO:0000313" key="5">
    <source>
        <dbReference type="EMBL" id="MFD1676728.1"/>
    </source>
</evidence>
<protein>
    <submittedName>
        <fullName evidence="5">PEP-utilizing enzyme</fullName>
    </submittedName>
</protein>
<evidence type="ECO:0000256" key="2">
    <source>
        <dbReference type="ARBA" id="ARBA00022741"/>
    </source>
</evidence>
<keyword evidence="2" id="KW-0547">Nucleotide-binding</keyword>
<dbReference type="PANTHER" id="PTHR43030">
    <property type="entry name" value="PHOSPHOENOLPYRUVATE SYNTHASE"/>
    <property type="match status" value="1"/>
</dbReference>
<dbReference type="PANTHER" id="PTHR43030:SF1">
    <property type="entry name" value="PHOSPHOENOLPYRUVATE SYNTHASE"/>
    <property type="match status" value="1"/>
</dbReference>
<sequence length="269" mass="30471">MADDAMVFLCSKNNRQRKRMVIFNKIRIAYGEQLHKFKPLLQEAYQSIYKYQLKRTTENELQMRTAIDATREPLAFFANHMPYSKARYIYALSRLDEMKPFDLIMCFDQAIFEMHVWETLSELGIKRGQWAKNNPWSKELRALLDERQATSQDRDNPNDAEEFLASGMTACRGSAQGRACIVSENAHFQKVKKGDILVTPMTTPDFIVIAHLISGMITDRGGVVCHAAILAREFNIPCVVGCKTATTTITDGELIRLDATAGIVLGVIQ</sequence>